<dbReference type="Pfam" id="PF25019">
    <property type="entry name" value="LRR_R13L1-DRL21"/>
    <property type="match status" value="2"/>
</dbReference>
<reference evidence="8" key="1">
    <citation type="journal article" date="2018" name="Nat. Genet.">
        <title>Extensive intraspecific gene order and gene structural variations between Mo17 and other maize genomes.</title>
        <authorList>
            <person name="Sun S."/>
            <person name="Zhou Y."/>
            <person name="Chen J."/>
            <person name="Shi J."/>
            <person name="Zhao H."/>
            <person name="Zhao H."/>
            <person name="Song W."/>
            <person name="Zhang M."/>
            <person name="Cui Y."/>
            <person name="Dong X."/>
            <person name="Liu H."/>
            <person name="Ma X."/>
            <person name="Jiao Y."/>
            <person name="Wang B."/>
            <person name="Wei X."/>
            <person name="Stein J.C."/>
            <person name="Glaubitz J.C."/>
            <person name="Lu F."/>
            <person name="Yu G."/>
            <person name="Liang C."/>
            <person name="Fengler K."/>
            <person name="Li B."/>
            <person name="Rafalski A."/>
            <person name="Schnable P.S."/>
            <person name="Ware D.H."/>
            <person name="Buckler E.S."/>
            <person name="Lai J."/>
        </authorList>
    </citation>
    <scope>NUCLEOTIDE SEQUENCE [LARGE SCALE GENOMIC DNA]</scope>
    <source>
        <tissue evidence="8">Seedling</tissue>
    </source>
</reference>
<dbReference type="SUPFAM" id="SSF52540">
    <property type="entry name" value="P-loop containing nucleoside triphosphate hydrolases"/>
    <property type="match status" value="2"/>
</dbReference>
<feature type="domain" description="R13L1/DRL21-like LRR repeat region" evidence="7">
    <location>
        <begin position="1538"/>
        <end position="1662"/>
    </location>
</feature>
<proteinExistence type="predicted"/>
<feature type="domain" description="Disease resistance protein winged helix" evidence="6">
    <location>
        <begin position="1277"/>
        <end position="1342"/>
    </location>
</feature>
<dbReference type="InterPro" id="IPR036388">
    <property type="entry name" value="WH-like_DNA-bd_sf"/>
</dbReference>
<comment type="caution">
    <text evidence="8">The sequence shown here is derived from an EMBL/GenBank/DDBJ whole genome shotgun (WGS) entry which is preliminary data.</text>
</comment>
<keyword evidence="1" id="KW-0433">Leucine-rich repeat</keyword>
<dbReference type="InterPro" id="IPR042197">
    <property type="entry name" value="Apaf_helical"/>
</dbReference>
<evidence type="ECO:0000256" key="3">
    <source>
        <dbReference type="ARBA" id="ARBA00022821"/>
    </source>
</evidence>
<feature type="domain" description="R13L1/DRL21-like LRR repeat region" evidence="7">
    <location>
        <begin position="394"/>
        <end position="515"/>
    </location>
</feature>
<dbReference type="EMBL" id="NCVQ01000002">
    <property type="protein sequence ID" value="PWZ43900.1"/>
    <property type="molecule type" value="Genomic_DNA"/>
</dbReference>
<evidence type="ECO:0000259" key="6">
    <source>
        <dbReference type="Pfam" id="PF23559"/>
    </source>
</evidence>
<dbReference type="InterPro" id="IPR027417">
    <property type="entry name" value="P-loop_NTPase"/>
</dbReference>
<dbReference type="PANTHER" id="PTHR36766:SF64">
    <property type="entry name" value="OS12G0206100 PROTEIN"/>
    <property type="match status" value="1"/>
</dbReference>
<feature type="domain" description="NB-ARC" evidence="5">
    <location>
        <begin position="1023"/>
        <end position="1188"/>
    </location>
</feature>
<evidence type="ECO:0000256" key="2">
    <source>
        <dbReference type="ARBA" id="ARBA00022737"/>
    </source>
</evidence>
<organism evidence="8">
    <name type="scientific">Zea mays</name>
    <name type="common">Maize</name>
    <dbReference type="NCBI Taxonomy" id="4577"/>
    <lineage>
        <taxon>Eukaryota</taxon>
        <taxon>Viridiplantae</taxon>
        <taxon>Streptophyta</taxon>
        <taxon>Embryophyta</taxon>
        <taxon>Tracheophyta</taxon>
        <taxon>Spermatophyta</taxon>
        <taxon>Magnoliopsida</taxon>
        <taxon>Liliopsida</taxon>
        <taxon>Poales</taxon>
        <taxon>Poaceae</taxon>
        <taxon>PACMAD clade</taxon>
        <taxon>Panicoideae</taxon>
        <taxon>Andropogonodae</taxon>
        <taxon>Andropogoneae</taxon>
        <taxon>Tripsacinae</taxon>
        <taxon>Zea</taxon>
    </lineage>
</organism>
<dbReference type="GO" id="GO:0043531">
    <property type="term" value="F:ADP binding"/>
    <property type="evidence" value="ECO:0007669"/>
    <property type="project" value="InterPro"/>
</dbReference>
<feature type="region of interest" description="Disordered" evidence="4">
    <location>
        <begin position="814"/>
        <end position="836"/>
    </location>
</feature>
<dbReference type="Gene3D" id="1.10.8.430">
    <property type="entry name" value="Helical domain of apoptotic protease-activating factors"/>
    <property type="match status" value="1"/>
</dbReference>
<keyword evidence="3" id="KW-0611">Plant defense</keyword>
<feature type="domain" description="NB-ARC" evidence="5">
    <location>
        <begin position="36"/>
        <end position="158"/>
    </location>
</feature>
<dbReference type="GO" id="GO:0006952">
    <property type="term" value="P:defense response"/>
    <property type="evidence" value="ECO:0007669"/>
    <property type="project" value="UniProtKB-KW"/>
</dbReference>
<dbReference type="InterPro" id="IPR058922">
    <property type="entry name" value="WHD_DRP"/>
</dbReference>
<sequence length="1778" mass="201763">MENFFDVLFARVNGIGVIQQELKTQMEQNNLKVDKCSEEQQSTGLTKEILTCLPATENAGDKTANGTTNFDLLQKSIAERLKSKRFLIVLDDIWECSNNEEWEKLVAPFKKNDTTGNMILVTTRFPKIADLVKKETNPVDLRGLDPDEFWEFFQICAFGRIQDVKHGDQELIGIARQIADKLKCSPLAAKTVGRLLIKKPLQEHWMKILENKQCFEANNIPRSICYLSISMHDHCAQNFEEEMGKLKERIDIKNLRTLMIFGEYIRLHLVNILRDTFKEIRRLRVLSIFIYSHSSLPNNFSELIHLRYLKLVSPHYSKMSLPNTVSRFYHLKFLDLEKWESGYSLPKDISRLENICHFIASKEFHTNVPEVGKMNFLQELKEYHVKKESVGFELGELGKLAELGGELNILGLEKVRTEQEAKEAKLMSKRNLVELGLVWNTKQESTVDDILDSMQPHSNVRRLFIVNHGGTIGPSWLCSNIYMKNLETLHLESVSWANLPPIGQFYHLRDLRLSKIVGISQIGPGFFGSTAEKSVPHLKEVEFNDMPELVEWVGGANWNLFSGIERIRCTNCPRLTGLLISDWSISSIEDNTVWFPNLHDLYIYECPKLCLPPLPHTSKEALLANLTSLEKLTLDKCLGCEQSTEPMALSANLTSLTSLELVNCRNITMDGFDPRITFSIKSLWVYNERNDGTDPYSVAADLLVAVVRTKTMPDVSFKLQTFFKEPSKEVYPVYLSYVIVELIGNWSRVISLTDHVFVAIFKNQQARRGPPPTSPPGSTPRSSLAAAASQSHVYRCARPETSCSLPALTATASTQRATSPTCSANGPSHLRSTSSALSSLRSATSARYASARATSLRHLQLETLGKKADEAEDAVDELHYFMIQDKHDGTRDAAPELGDGLAAQAHHARHAARHTAGNWLSCFSGCCPRDDAAATDAMSGDGGHVGKLSFNRVAMSNKIKLLIEELQSNSTPVSDLLKIVSDTTNFSSSTERPPTSSIITQDKLFGRDAIFQKTIEDIIIAKDSGKTLSVLPIFGLGGIGKTTFTQHLYNHTRIKEHFTVRVWICVSTNFDILRLTKEILSCLPATENAGDKSANDTTNFDLLQKSIAERLKSKRFLIVLDDIWECSNNEEWEKLVAPFKKNDTTGNMILVTTRFPKIADLVKKETNPVDLRALDPDEFWEFFQICAFGRIQDVKHGDQELIGIARKIADKLKCSPLAAKTVGRLLIKKPLQEHWMKILENKQWLEEKHGDDIIPALQISYDYLPFHLKKCFSYFSLFPDDYKFDKSEIIRLWDSIGIIGSSIEQNKIEDIGSDYFDELLDSGFLIKGSNDFYVMHDLILDLSRTVSKQDCAYINSSSFEANNITQSIRYLSISMHDHCAQNFEEEMGKLKEKIDIKNLRTLMIFGSYIRLHLVNILRDTFKEIRRLRVLSIFIYSHSSLPNNFSELLHLRYLKLLSPHYSEMSLPNTVSRFYHLKFLDLEQWESGYSLPKDISRLENLRHFIASKEFHTNVPEVGKMKFLQELKEFHVKKESVGFELGELGKLAELGGELNILGLEMVRTEQEAKDAKLMSKRNLVELGLVWNTKQESTLDDNILDSIQPHSNVRRLFIVNHGGTIGPSWLCSNSNIYMKNLETLHLESVSWANLPPIGQFYHLRKLRLSKIVGISQIGPGFFGSTTAKSVSHLKAIEFNDMPELVEWVGGANWNLFSGIERIRCTNCPRLTGLLVSDWSISSIEDNTVWFPNLHDLYIDECPKLCLPPLPHTSKDFFISVAHHSRP</sequence>
<dbReference type="InterPro" id="IPR032675">
    <property type="entry name" value="LRR_dom_sf"/>
</dbReference>
<name>A0A3L6G664_MAIZE</name>
<feature type="compositionally biased region" description="Pro residues" evidence="4">
    <location>
        <begin position="769"/>
        <end position="778"/>
    </location>
</feature>
<dbReference type="Proteomes" id="UP000251960">
    <property type="component" value="Chromosome 10"/>
</dbReference>
<dbReference type="Gene3D" id="3.80.10.10">
    <property type="entry name" value="Ribonuclease Inhibitor"/>
    <property type="match status" value="2"/>
</dbReference>
<dbReference type="InterPro" id="IPR002182">
    <property type="entry name" value="NB-ARC"/>
</dbReference>
<evidence type="ECO:0000256" key="1">
    <source>
        <dbReference type="ARBA" id="ARBA00022614"/>
    </source>
</evidence>
<dbReference type="ExpressionAtlas" id="A0A3L6G664">
    <property type="expression patterns" value="baseline and differential"/>
</dbReference>
<dbReference type="SUPFAM" id="SSF52058">
    <property type="entry name" value="L domain-like"/>
    <property type="match status" value="2"/>
</dbReference>
<dbReference type="Pfam" id="PF00931">
    <property type="entry name" value="NB-ARC"/>
    <property type="match status" value="2"/>
</dbReference>
<evidence type="ECO:0000259" key="7">
    <source>
        <dbReference type="Pfam" id="PF25019"/>
    </source>
</evidence>
<gene>
    <name evidence="8" type="primary">RPPL1_4</name>
    <name evidence="8" type="ORF">Zm00014a_033955</name>
</gene>
<dbReference type="Pfam" id="PF23559">
    <property type="entry name" value="WHD_DRP"/>
    <property type="match status" value="1"/>
</dbReference>
<dbReference type="Gene3D" id="3.40.50.300">
    <property type="entry name" value="P-loop containing nucleotide triphosphate hydrolases"/>
    <property type="match status" value="2"/>
</dbReference>
<feature type="region of interest" description="Disordered" evidence="4">
    <location>
        <begin position="765"/>
        <end position="784"/>
    </location>
</feature>
<dbReference type="PANTHER" id="PTHR36766">
    <property type="entry name" value="PLANT BROAD-SPECTRUM MILDEW RESISTANCE PROTEIN RPW8"/>
    <property type="match status" value="1"/>
</dbReference>
<accession>A0A3L6G664</accession>
<protein>
    <submittedName>
        <fullName evidence="8">Putative disease resistance RPP13-like protein 1</fullName>
    </submittedName>
</protein>
<feature type="compositionally biased region" description="Polar residues" evidence="4">
    <location>
        <begin position="814"/>
        <end position="826"/>
    </location>
</feature>
<dbReference type="Gene3D" id="1.10.10.10">
    <property type="entry name" value="Winged helix-like DNA-binding domain superfamily/Winged helix DNA-binding domain"/>
    <property type="match status" value="1"/>
</dbReference>
<evidence type="ECO:0000256" key="4">
    <source>
        <dbReference type="SAM" id="MobiDB-lite"/>
    </source>
</evidence>
<evidence type="ECO:0000313" key="8">
    <source>
        <dbReference type="EMBL" id="PWZ43900.1"/>
    </source>
</evidence>
<dbReference type="InterPro" id="IPR056789">
    <property type="entry name" value="LRR_R13L1-DRL21"/>
</dbReference>
<dbReference type="PRINTS" id="PR00364">
    <property type="entry name" value="DISEASERSIST"/>
</dbReference>
<keyword evidence="2" id="KW-0677">Repeat</keyword>
<evidence type="ECO:0000259" key="5">
    <source>
        <dbReference type="Pfam" id="PF00931"/>
    </source>
</evidence>